<proteinExistence type="inferred from homology"/>
<dbReference type="GO" id="GO:0009244">
    <property type="term" value="P:lipopolysaccharide core region biosynthetic process"/>
    <property type="evidence" value="ECO:0007669"/>
    <property type="project" value="UniProtKB-UniRule"/>
</dbReference>
<gene>
    <name evidence="10" type="ordered locus">Celly_1619</name>
</gene>
<evidence type="ECO:0000256" key="3">
    <source>
        <dbReference type="ARBA" id="ARBA00019077"/>
    </source>
</evidence>
<comment type="subcellular location">
    <subcellularLocation>
        <location evidence="8">Cell membrane</location>
    </subcellularLocation>
</comment>
<dbReference type="PANTHER" id="PTHR42755">
    <property type="entry name" value="3-DEOXY-MANNO-OCTULOSONATE CYTIDYLYLTRANSFERASE"/>
    <property type="match status" value="1"/>
</dbReference>
<comment type="catalytic activity">
    <reaction evidence="6 8">
        <text>lipid IVA (E. coli) + CMP-3-deoxy-beta-D-manno-octulosonate = alpha-Kdo-(2-&gt;6)-lipid IVA (E. coli) + CMP + H(+)</text>
        <dbReference type="Rhea" id="RHEA:28066"/>
        <dbReference type="ChEBI" id="CHEBI:15378"/>
        <dbReference type="ChEBI" id="CHEBI:58603"/>
        <dbReference type="ChEBI" id="CHEBI:60364"/>
        <dbReference type="ChEBI" id="CHEBI:60377"/>
        <dbReference type="ChEBI" id="CHEBI:85987"/>
        <dbReference type="EC" id="2.4.99.12"/>
    </reaction>
</comment>
<evidence type="ECO:0000313" key="11">
    <source>
        <dbReference type="Proteomes" id="UP000007487"/>
    </source>
</evidence>
<dbReference type="InterPro" id="IPR039901">
    <property type="entry name" value="Kdotransferase"/>
</dbReference>
<dbReference type="EC" id="2.4.99.12" evidence="2 8"/>
<dbReference type="Proteomes" id="UP000007487">
    <property type="component" value="Chromosome"/>
</dbReference>
<dbReference type="GO" id="GO:0005886">
    <property type="term" value="C:plasma membrane"/>
    <property type="evidence" value="ECO:0007669"/>
    <property type="project" value="UniProtKB-SubCell"/>
</dbReference>
<comment type="similarity">
    <text evidence="8">Belongs to the glycosyltransferase group 1 family.</text>
</comment>
<dbReference type="STRING" id="867900.Celly_1619"/>
<dbReference type="HOGENOM" id="CLU_036146_2_1_10"/>
<dbReference type="SUPFAM" id="SSF53756">
    <property type="entry name" value="UDP-Glycosyltransferase/glycogen phosphorylase"/>
    <property type="match status" value="1"/>
</dbReference>
<evidence type="ECO:0000313" key="10">
    <source>
        <dbReference type="EMBL" id="ADY29443.1"/>
    </source>
</evidence>
<comment type="function">
    <text evidence="8">Involved in lipopolysaccharide (LPS) biosynthesis. Catalyzes the transfer of 3-deoxy-D-manno-octulosonate (Kdo) residue(s) from CMP-Kdo to lipid IV(A), the tetraacyldisaccharide-1,4'-bisphosphate precursor of lipid A.</text>
</comment>
<evidence type="ECO:0000259" key="9">
    <source>
        <dbReference type="Pfam" id="PF04413"/>
    </source>
</evidence>
<keyword evidence="8" id="KW-0472">Membrane</keyword>
<accession>F0RA99</accession>
<dbReference type="OrthoDB" id="9789797at2"/>
<dbReference type="KEGG" id="cly:Celly_1619"/>
<comment type="pathway">
    <text evidence="1 8">Bacterial outer membrane biogenesis; LPS core biosynthesis.</text>
</comment>
<evidence type="ECO:0000256" key="6">
    <source>
        <dbReference type="ARBA" id="ARBA00049183"/>
    </source>
</evidence>
<evidence type="ECO:0000256" key="4">
    <source>
        <dbReference type="ARBA" id="ARBA00022679"/>
    </source>
</evidence>
<feature type="active site" description="Proton acceptor" evidence="7">
    <location>
        <position position="60"/>
    </location>
</feature>
<evidence type="ECO:0000256" key="2">
    <source>
        <dbReference type="ARBA" id="ARBA00012621"/>
    </source>
</evidence>
<dbReference type="GO" id="GO:0043842">
    <property type="term" value="F:Kdo transferase activity"/>
    <property type="evidence" value="ECO:0007669"/>
    <property type="project" value="UniProtKB-EC"/>
</dbReference>
<dbReference type="PANTHER" id="PTHR42755:SF1">
    <property type="entry name" value="3-DEOXY-D-MANNO-OCTULOSONIC ACID TRANSFERASE, MITOCHONDRIAL-RELATED"/>
    <property type="match status" value="1"/>
</dbReference>
<dbReference type="UniPathway" id="UPA00958"/>
<dbReference type="AlphaFoldDB" id="F0RA99"/>
<evidence type="ECO:0000256" key="7">
    <source>
        <dbReference type="PIRSR" id="PIRSR639901-1"/>
    </source>
</evidence>
<dbReference type="InterPro" id="IPR007507">
    <property type="entry name" value="Glycos_transf_N"/>
</dbReference>
<organism evidence="10 11">
    <name type="scientific">Cellulophaga lytica (strain ATCC 23178 / DSM 7489 / JCM 8516 / NBRC 14961 / NCIMB 1423 / VKM B-1433 / Cy l20)</name>
    <dbReference type="NCBI Taxonomy" id="867900"/>
    <lineage>
        <taxon>Bacteria</taxon>
        <taxon>Pseudomonadati</taxon>
        <taxon>Bacteroidota</taxon>
        <taxon>Flavobacteriia</taxon>
        <taxon>Flavobacteriales</taxon>
        <taxon>Flavobacteriaceae</taxon>
        <taxon>Cellulophaga</taxon>
    </lineage>
</organism>
<dbReference type="Gene3D" id="3.40.50.2000">
    <property type="entry name" value="Glycogen Phosphorylase B"/>
    <property type="match status" value="1"/>
</dbReference>
<evidence type="ECO:0000256" key="5">
    <source>
        <dbReference type="ARBA" id="ARBA00031445"/>
    </source>
</evidence>
<dbReference type="EMBL" id="CP002534">
    <property type="protein sequence ID" value="ADY29443.1"/>
    <property type="molecule type" value="Genomic_DNA"/>
</dbReference>
<evidence type="ECO:0000256" key="8">
    <source>
        <dbReference type="RuleBase" id="RU365103"/>
    </source>
</evidence>
<dbReference type="Pfam" id="PF04413">
    <property type="entry name" value="Glycos_transf_N"/>
    <property type="match status" value="1"/>
</dbReference>
<evidence type="ECO:0000256" key="1">
    <source>
        <dbReference type="ARBA" id="ARBA00004713"/>
    </source>
</evidence>
<keyword evidence="4 8" id="KW-0808">Transferase</keyword>
<keyword evidence="8" id="KW-0448">Lipopolysaccharide biosynthesis</keyword>
<keyword evidence="8" id="KW-1003">Cell membrane</keyword>
<dbReference type="InterPro" id="IPR038107">
    <property type="entry name" value="Glycos_transf_N_sf"/>
</dbReference>
<protein>
    <recommendedName>
        <fullName evidence="3 8">3-deoxy-D-manno-octulosonic acid transferase</fullName>
        <shortName evidence="8">Kdo transferase</shortName>
        <ecNumber evidence="2 8">2.4.99.12</ecNumber>
    </recommendedName>
    <alternativeName>
        <fullName evidence="5 8">Lipid IV(A) 3-deoxy-D-manno-octulosonic acid transferase</fullName>
    </alternativeName>
</protein>
<feature type="domain" description="3-deoxy-D-manno-octulosonic-acid transferase N-terminal" evidence="9">
    <location>
        <begin position="45"/>
        <end position="206"/>
    </location>
</feature>
<dbReference type="RefSeq" id="WP_013621188.1">
    <property type="nucleotide sequence ID" value="NC_015167.1"/>
</dbReference>
<name>F0RA99_CELLC</name>
<dbReference type="Gene3D" id="3.40.50.11720">
    <property type="entry name" value="3-Deoxy-D-manno-octulosonic-acid transferase, N-terminal domain"/>
    <property type="match status" value="1"/>
</dbReference>
<sequence length="416" mass="47087">MHLLYNIVVHIAALLVKIIANFNPKIKLFVQGRKNIYNTLSKNISVKDDVIWVHTASLGEYEQGLPVIEKLKKNYPTYKFVVTFFSPSGYQVKKDDNIANAIVYMPLDTLKNAKKFIKAVNPKLAVFVKYEIWPNHLKILKEKQIPTLLVSAYFKKEQLFFKWYGSFMRKSLTAFTHFFVQDSNSKNLLKSIGFNNCTVSGDTRFDRVSKILEQNNELDFMTNFTQNKTCVVAGSTWPKGHLFLIDYINNTSAKNIKFVIAPHNIITDQIEELKNSIHKKVVLFSEINNNDISDFDVLIIDTIGILTKVYSYAHIAYIGGGFTKGGLHNTLEPAVFGVPILIGPIYKGFKEAEDLVQLKGVLPAANQNEFTSVLDLLISKKEHYNSTAEINKNYVAQNIGATNKIASYIGTLLVNK</sequence>
<dbReference type="GO" id="GO:0009245">
    <property type="term" value="P:lipid A biosynthetic process"/>
    <property type="evidence" value="ECO:0007669"/>
    <property type="project" value="TreeGrafter"/>
</dbReference>
<dbReference type="eggNOG" id="COG1519">
    <property type="taxonomic scope" value="Bacteria"/>
</dbReference>
<reference evidence="10 11" key="1">
    <citation type="journal article" date="2011" name="Stand. Genomic Sci.">
        <title>Complete genome sequence of Cellulophaga lytica type strain (LIM- 21).</title>
        <authorList>
            <person name="Pati A."/>
            <person name="Abt B."/>
            <person name="Teshima H."/>
            <person name="Nolan M."/>
            <person name="Lapidus A."/>
            <person name="Lucas S."/>
            <person name="Hammon N."/>
            <person name="Deshpande S."/>
            <person name="Cheng J.F."/>
            <person name="Tapia R."/>
            <person name="Han C."/>
            <person name="Goodwin L."/>
            <person name="Pitluck S."/>
            <person name="Liolios K."/>
            <person name="Pagani I."/>
            <person name="Mavromatis K."/>
            <person name="Ovchinikova G."/>
            <person name="Chen A."/>
            <person name="Palaniappan K."/>
            <person name="Land M."/>
            <person name="Hauser L."/>
            <person name="Jeffries C.D."/>
            <person name="Detter J.C."/>
            <person name="Brambilla E.M."/>
            <person name="Kannan K.P."/>
            <person name="Rohde M."/>
            <person name="Spring S."/>
            <person name="Goker M."/>
            <person name="Woyke T."/>
            <person name="Bristow J."/>
            <person name="Eisen J.A."/>
            <person name="Markowitz V."/>
            <person name="Hugenholtz P."/>
            <person name="Kyrpides N.C."/>
            <person name="Klenk H.P."/>
            <person name="Ivanova N."/>
        </authorList>
    </citation>
    <scope>NUCLEOTIDE SEQUENCE [LARGE SCALE GENOMIC DNA]</scope>
    <source>
        <strain evidence="11">ATCC 23178 / DSM 7489 / JCM 8516 / NBRC 14961 / NCIMB 1423 / VKM B-1433 / Cy l20</strain>
    </source>
</reference>
<keyword evidence="11" id="KW-1185">Reference proteome</keyword>